<reference evidence="2 3" key="1">
    <citation type="journal article" date="2023" name="Life. Sci Alliance">
        <title>Evolutionary insights into 3D genome organization and epigenetic landscape of Vigna mungo.</title>
        <authorList>
            <person name="Junaid A."/>
            <person name="Singh B."/>
            <person name="Bhatia S."/>
        </authorList>
    </citation>
    <scope>NUCLEOTIDE SEQUENCE [LARGE SCALE GENOMIC DNA]</scope>
    <source>
        <strain evidence="2">Urdbean</strain>
    </source>
</reference>
<keyword evidence="3" id="KW-1185">Reference proteome</keyword>
<proteinExistence type="predicted"/>
<accession>A0AAQ3NAH8</accession>
<sequence>MEIFTTHEWLKTTPAVYFRCKGDNKTNLPDVKKTNVSYTFKGEESWQLFGNVNAWEMLSEEISVSLRNGKEGLLFYQDPDDMTVLAHFGCCNTEEGCKYIDIQITE</sequence>
<evidence type="ECO:0000313" key="3">
    <source>
        <dbReference type="Proteomes" id="UP001374535"/>
    </source>
</evidence>
<name>A0AAQ3NAH8_VIGMU</name>
<dbReference type="PANTHER" id="PTHR33780">
    <property type="entry name" value="EXPRESSED PROTEIN"/>
    <property type="match status" value="1"/>
</dbReference>
<dbReference type="Pfam" id="PF25829">
    <property type="entry name" value="DUF7953"/>
    <property type="match status" value="1"/>
</dbReference>
<dbReference type="PANTHER" id="PTHR33780:SF3">
    <property type="entry name" value="EXPRESSED PROTEIN"/>
    <property type="match status" value="1"/>
</dbReference>
<evidence type="ECO:0000259" key="1">
    <source>
        <dbReference type="Pfam" id="PF25829"/>
    </source>
</evidence>
<feature type="domain" description="DUF7953" evidence="1">
    <location>
        <begin position="1"/>
        <end position="52"/>
    </location>
</feature>
<dbReference type="InterPro" id="IPR057713">
    <property type="entry name" value="DUF7953"/>
</dbReference>
<evidence type="ECO:0000313" key="2">
    <source>
        <dbReference type="EMBL" id="WVZ05023.1"/>
    </source>
</evidence>
<protein>
    <recommendedName>
        <fullName evidence="1">DUF7953 domain-containing protein</fullName>
    </recommendedName>
</protein>
<dbReference type="AlphaFoldDB" id="A0AAQ3NAH8"/>
<organism evidence="2 3">
    <name type="scientific">Vigna mungo</name>
    <name type="common">Black gram</name>
    <name type="synonym">Phaseolus mungo</name>
    <dbReference type="NCBI Taxonomy" id="3915"/>
    <lineage>
        <taxon>Eukaryota</taxon>
        <taxon>Viridiplantae</taxon>
        <taxon>Streptophyta</taxon>
        <taxon>Embryophyta</taxon>
        <taxon>Tracheophyta</taxon>
        <taxon>Spermatophyta</taxon>
        <taxon>Magnoliopsida</taxon>
        <taxon>eudicotyledons</taxon>
        <taxon>Gunneridae</taxon>
        <taxon>Pentapetalae</taxon>
        <taxon>rosids</taxon>
        <taxon>fabids</taxon>
        <taxon>Fabales</taxon>
        <taxon>Fabaceae</taxon>
        <taxon>Papilionoideae</taxon>
        <taxon>50 kb inversion clade</taxon>
        <taxon>NPAAA clade</taxon>
        <taxon>indigoferoid/millettioid clade</taxon>
        <taxon>Phaseoleae</taxon>
        <taxon>Vigna</taxon>
    </lineage>
</organism>
<gene>
    <name evidence="2" type="ORF">V8G54_018369</name>
</gene>
<dbReference type="Proteomes" id="UP001374535">
    <property type="component" value="Chromosome 6"/>
</dbReference>
<dbReference type="EMBL" id="CP144695">
    <property type="protein sequence ID" value="WVZ05023.1"/>
    <property type="molecule type" value="Genomic_DNA"/>
</dbReference>